<organism evidence="2 3">
    <name type="scientific">Shewanella gaetbuli</name>
    <dbReference type="NCBI Taxonomy" id="220752"/>
    <lineage>
        <taxon>Bacteria</taxon>
        <taxon>Pseudomonadati</taxon>
        <taxon>Pseudomonadota</taxon>
        <taxon>Gammaproteobacteria</taxon>
        <taxon>Alteromonadales</taxon>
        <taxon>Shewanellaceae</taxon>
        <taxon>Shewanella</taxon>
    </lineage>
</organism>
<dbReference type="InterPro" id="IPR049500">
    <property type="entry name" value="Peptidase_M50B-like"/>
</dbReference>
<accession>A0A9X2CLX2</accession>
<feature type="transmembrane region" description="Helical" evidence="1">
    <location>
        <begin position="81"/>
        <end position="104"/>
    </location>
</feature>
<feature type="transmembrane region" description="Helical" evidence="1">
    <location>
        <begin position="164"/>
        <end position="185"/>
    </location>
</feature>
<evidence type="ECO:0000256" key="1">
    <source>
        <dbReference type="SAM" id="Phobius"/>
    </source>
</evidence>
<dbReference type="Proteomes" id="UP001139333">
    <property type="component" value="Unassembled WGS sequence"/>
</dbReference>
<feature type="transmembrane region" description="Helical" evidence="1">
    <location>
        <begin position="197"/>
        <end position="219"/>
    </location>
</feature>
<reference evidence="2" key="1">
    <citation type="submission" date="2022-01" db="EMBL/GenBank/DDBJ databases">
        <title>Whole genome-based taxonomy of the Shewanellaceae.</title>
        <authorList>
            <person name="Martin-Rodriguez A.J."/>
        </authorList>
    </citation>
    <scope>NUCLEOTIDE SEQUENCE</scope>
    <source>
        <strain evidence="2">DSM 16422</strain>
    </source>
</reference>
<keyword evidence="1" id="KW-0812">Transmembrane</keyword>
<dbReference type="RefSeq" id="WP_248995740.1">
    <property type="nucleotide sequence ID" value="NZ_JAKIKP010000006.1"/>
</dbReference>
<dbReference type="Pfam" id="PF13398">
    <property type="entry name" value="Peptidase_M50B"/>
    <property type="match status" value="1"/>
</dbReference>
<sequence>MSNNNALKQTDSGIPSRSRFIVELILAFLLTRIPYISIPIKWFESFFHELSHGIATIVTGGIVSHIELFPNGTGLCFSQGGSGIIIAFSGYMGAAVWGYIIFLLATWREGIRFTLTLLALTLVASIVFWVRDFLTLLIVIALVGLILLPLKVKNSRPLNSLLRILALVIIVNAMASPVVLFGLPGQGDAAALAQMTWIPAWIWVFLWLGISCGALWLCWKKVIIKKEKFNEI</sequence>
<dbReference type="AlphaFoldDB" id="A0A9X2CLX2"/>
<feature type="transmembrane region" description="Helical" evidence="1">
    <location>
        <begin position="111"/>
        <end position="130"/>
    </location>
</feature>
<proteinExistence type="predicted"/>
<feature type="transmembrane region" description="Helical" evidence="1">
    <location>
        <begin position="20"/>
        <end position="38"/>
    </location>
</feature>
<evidence type="ECO:0000313" key="2">
    <source>
        <dbReference type="EMBL" id="MCL1143060.1"/>
    </source>
</evidence>
<keyword evidence="3" id="KW-1185">Reference proteome</keyword>
<keyword evidence="1" id="KW-0472">Membrane</keyword>
<dbReference type="EMBL" id="JAKIKP010000006">
    <property type="protein sequence ID" value="MCL1143060.1"/>
    <property type="molecule type" value="Genomic_DNA"/>
</dbReference>
<name>A0A9X2CLX2_9GAMM</name>
<comment type="caution">
    <text evidence="2">The sequence shown here is derived from an EMBL/GenBank/DDBJ whole genome shotgun (WGS) entry which is preliminary data.</text>
</comment>
<dbReference type="PANTHER" id="PTHR33979">
    <property type="entry name" value="OS02G0221600 PROTEIN"/>
    <property type="match status" value="1"/>
</dbReference>
<dbReference type="PANTHER" id="PTHR33979:SF2">
    <property type="entry name" value="PEPTIDASE M50B-LIKE-DOMAIN-CONTAINING PROTEIN"/>
    <property type="match status" value="1"/>
</dbReference>
<feature type="transmembrane region" description="Helical" evidence="1">
    <location>
        <begin position="136"/>
        <end position="152"/>
    </location>
</feature>
<keyword evidence="1" id="KW-1133">Transmembrane helix</keyword>
<evidence type="ECO:0000313" key="3">
    <source>
        <dbReference type="Proteomes" id="UP001139333"/>
    </source>
</evidence>
<gene>
    <name evidence="2" type="ORF">L2672_10170</name>
</gene>
<protein>
    <submittedName>
        <fullName evidence="2">M50 family metallopeptidase</fullName>
    </submittedName>
</protein>